<dbReference type="PANTHER" id="PTHR13847:SF281">
    <property type="entry name" value="FAD DEPENDENT OXIDOREDUCTASE DOMAIN-CONTAINING PROTEIN"/>
    <property type="match status" value="1"/>
</dbReference>
<evidence type="ECO:0000256" key="1">
    <source>
        <dbReference type="ARBA" id="ARBA00023002"/>
    </source>
</evidence>
<evidence type="ECO:0000313" key="4">
    <source>
        <dbReference type="Proteomes" id="UP000400981"/>
    </source>
</evidence>
<gene>
    <name evidence="3" type="ORF">PEP31012_00116</name>
</gene>
<feature type="domain" description="FAD dependent oxidoreductase" evidence="2">
    <location>
        <begin position="34"/>
        <end position="383"/>
    </location>
</feature>
<dbReference type="EMBL" id="CABPSH010000001">
    <property type="protein sequence ID" value="VVD61331.1"/>
    <property type="molecule type" value="Genomic_DNA"/>
</dbReference>
<evidence type="ECO:0000259" key="2">
    <source>
        <dbReference type="Pfam" id="PF01266"/>
    </source>
</evidence>
<dbReference type="SUPFAM" id="SSF51905">
    <property type="entry name" value="FAD/NAD(P)-binding domain"/>
    <property type="match status" value="1"/>
</dbReference>
<proteinExistence type="predicted"/>
<name>A0A5E4REU3_9BURK</name>
<dbReference type="Proteomes" id="UP000400981">
    <property type="component" value="Unassembled WGS sequence"/>
</dbReference>
<keyword evidence="4" id="KW-1185">Reference proteome</keyword>
<dbReference type="GO" id="GO:0016491">
    <property type="term" value="F:oxidoreductase activity"/>
    <property type="evidence" value="ECO:0007669"/>
    <property type="project" value="UniProtKB-KW"/>
</dbReference>
<sequence>MIEHCRYASPSGWNAIARRPASHTRLHADVTASFVVVGAGYAGLAAARDLAERFPDDKILLLDAGRPGEGSSGRNSGFMIDLPFAKISASSDPAQRDWQTRLLGYGRRALREAVDAAGIRCDWRDIGHYKAATTVGGSRKLAALAGTLDAHGVEYRMLTPDDIRRELGTSHYTAAIWLRHCALVQPAELVHGLLAALPGNVQACFETPVTDLRRTQMYELCAGGHRVKARCVLLCVNTDLPGFGYAKYRQLTAYTYAGLTRELTAAESSRLGDGPDWGVTPVERLEATSRKVSGNRLMLRVGFSYRHELEPRRVRAALTASLMARYPGLPPDAFEHAWGGAVSLTRNDAPILRQLADGLYAVSGCNASGILKMTALGHLLAELACGTHSPLLGETLVFSRPSFIPPDPIRRLAVGMQMQRFQRELIGDRA</sequence>
<dbReference type="GO" id="GO:0005737">
    <property type="term" value="C:cytoplasm"/>
    <property type="evidence" value="ECO:0007669"/>
    <property type="project" value="TreeGrafter"/>
</dbReference>
<reference evidence="3 4" key="1">
    <citation type="submission" date="2019-08" db="EMBL/GenBank/DDBJ databases">
        <authorList>
            <person name="Peeters C."/>
        </authorList>
    </citation>
    <scope>NUCLEOTIDE SEQUENCE [LARGE SCALE GENOMIC DNA]</scope>
    <source>
        <strain evidence="3 4">LMG 31012</strain>
    </source>
</reference>
<dbReference type="InterPro" id="IPR036188">
    <property type="entry name" value="FAD/NAD-bd_sf"/>
</dbReference>
<dbReference type="Gene3D" id="3.50.50.60">
    <property type="entry name" value="FAD/NAD(P)-binding domain"/>
    <property type="match status" value="1"/>
</dbReference>
<dbReference type="PANTHER" id="PTHR13847">
    <property type="entry name" value="SARCOSINE DEHYDROGENASE-RELATED"/>
    <property type="match status" value="1"/>
</dbReference>
<keyword evidence="1" id="KW-0560">Oxidoreductase</keyword>
<dbReference type="AlphaFoldDB" id="A0A5E4REU3"/>
<accession>A0A5E4REU3</accession>
<dbReference type="Pfam" id="PF01266">
    <property type="entry name" value="DAO"/>
    <property type="match status" value="1"/>
</dbReference>
<protein>
    <submittedName>
        <fullName evidence="3">FAD-dependent oxidoreductase</fullName>
    </submittedName>
</protein>
<dbReference type="Gene3D" id="3.30.9.10">
    <property type="entry name" value="D-Amino Acid Oxidase, subunit A, domain 2"/>
    <property type="match status" value="1"/>
</dbReference>
<organism evidence="3 4">
    <name type="scientific">Pandoraea eparura</name>
    <dbReference type="NCBI Taxonomy" id="2508291"/>
    <lineage>
        <taxon>Bacteria</taxon>
        <taxon>Pseudomonadati</taxon>
        <taxon>Pseudomonadota</taxon>
        <taxon>Betaproteobacteria</taxon>
        <taxon>Burkholderiales</taxon>
        <taxon>Burkholderiaceae</taxon>
        <taxon>Pandoraea</taxon>
    </lineage>
</organism>
<dbReference type="OrthoDB" id="9342835at2"/>
<dbReference type="InterPro" id="IPR006076">
    <property type="entry name" value="FAD-dep_OxRdtase"/>
</dbReference>
<evidence type="ECO:0000313" key="3">
    <source>
        <dbReference type="EMBL" id="VVD61331.1"/>
    </source>
</evidence>